<accession>A0A140L0K9</accession>
<dbReference type="Proteomes" id="UP000070456">
    <property type="component" value="Unassembled WGS sequence"/>
</dbReference>
<dbReference type="EMBL" id="LOEE01000064">
    <property type="protein sequence ID" value="KXG74084.1"/>
    <property type="molecule type" value="Genomic_DNA"/>
</dbReference>
<organism evidence="1 2">
    <name type="scientific">Thermotalea metallivorans</name>
    <dbReference type="NCBI Taxonomy" id="520762"/>
    <lineage>
        <taxon>Bacteria</taxon>
        <taxon>Bacillati</taxon>
        <taxon>Bacillota</taxon>
        <taxon>Clostridia</taxon>
        <taxon>Peptostreptococcales</taxon>
        <taxon>Thermotaleaceae</taxon>
        <taxon>Thermotalea</taxon>
    </lineage>
</organism>
<dbReference type="RefSeq" id="WP_330382088.1">
    <property type="nucleotide sequence ID" value="NZ_LOEE01000064.1"/>
</dbReference>
<sequence length="183" mass="22415">MSYRIQENVFDKFFKHRESLIRQFKKGDISKREFIEEHYAFIERLNLKPFQRIDSFEKGIYNYQYYNMLAKYSYMKAKDPKLIQKHPAIAKKLLEDADGYYRQKDKSALRLLEYLEFKNVEAYFVKVHSNNLKDKLFEIVLKDYENVVFHSKSPWLMECLKEEGVWLEEKKRSVIESYINERY</sequence>
<protein>
    <submittedName>
        <fullName evidence="1">Uncharacterized protein</fullName>
    </submittedName>
</protein>
<comment type="caution">
    <text evidence="1">The sequence shown here is derived from an EMBL/GenBank/DDBJ whole genome shotgun (WGS) entry which is preliminary data.</text>
</comment>
<keyword evidence="2" id="KW-1185">Reference proteome</keyword>
<evidence type="ECO:0000313" key="2">
    <source>
        <dbReference type="Proteomes" id="UP000070456"/>
    </source>
</evidence>
<name>A0A140L0K9_9FIRM</name>
<gene>
    <name evidence="1" type="ORF">AN619_25990</name>
</gene>
<dbReference type="AlphaFoldDB" id="A0A140L0K9"/>
<dbReference type="Pfam" id="PF20353">
    <property type="entry name" value="DUF6648"/>
    <property type="match status" value="1"/>
</dbReference>
<reference evidence="1 2" key="1">
    <citation type="submission" date="2015-12" db="EMBL/GenBank/DDBJ databases">
        <title>Draft genome sequence of the thermoanaerobe Thermotalea metallivorans, an isolate from the runoff channel of the Great Artesian Basin, Australia.</title>
        <authorList>
            <person name="Patel B.K."/>
        </authorList>
    </citation>
    <scope>NUCLEOTIDE SEQUENCE [LARGE SCALE GENOMIC DNA]</scope>
    <source>
        <strain evidence="1 2">B2-1</strain>
    </source>
</reference>
<dbReference type="InterPro" id="IPR046590">
    <property type="entry name" value="DUF6648"/>
</dbReference>
<evidence type="ECO:0000313" key="1">
    <source>
        <dbReference type="EMBL" id="KXG74084.1"/>
    </source>
</evidence>
<proteinExistence type="predicted"/>